<sequence length="232" mass="26506">MAIKKNNASSNIVYAGLKDDILSLRLVPGSAISETDIASKYNVSRTPVRDAFKALSSEGLLEVKPHVGTFVSLMDINQISDVLYIRKVVELSILKDLTMTLTEADELKLKFNLNEQKLFLQGAAENENSVNDFIKYDNNFHKLIFRIAGKENIWNMVLGINHHYERFRSLVNLQGENNIQNLYEEHCMIFDALTNKDTEALETIFSKHIYDGFKNSSAMIVKYSDYFINCHQ</sequence>
<evidence type="ECO:0000256" key="3">
    <source>
        <dbReference type="ARBA" id="ARBA00023163"/>
    </source>
</evidence>
<dbReference type="RefSeq" id="WP_216569064.1">
    <property type="nucleotide sequence ID" value="NZ_JAHLOQ010000011.1"/>
</dbReference>
<evidence type="ECO:0000259" key="4">
    <source>
        <dbReference type="PROSITE" id="PS50949"/>
    </source>
</evidence>
<accession>A0ABS6DVU4</accession>
<dbReference type="InterPro" id="IPR011711">
    <property type="entry name" value="GntR_C"/>
</dbReference>
<evidence type="ECO:0000256" key="1">
    <source>
        <dbReference type="ARBA" id="ARBA00023015"/>
    </source>
</evidence>
<name>A0ABS6DVU4_9FIRM</name>
<dbReference type="PANTHER" id="PTHR43537">
    <property type="entry name" value="TRANSCRIPTIONAL REGULATOR, GNTR FAMILY"/>
    <property type="match status" value="1"/>
</dbReference>
<organism evidence="5 6">
    <name type="scientific">Intestinibacter bartlettii</name>
    <dbReference type="NCBI Taxonomy" id="261299"/>
    <lineage>
        <taxon>Bacteria</taxon>
        <taxon>Bacillati</taxon>
        <taxon>Bacillota</taxon>
        <taxon>Clostridia</taxon>
        <taxon>Peptostreptococcales</taxon>
        <taxon>Peptostreptococcaceae</taxon>
        <taxon>Intestinibacter</taxon>
    </lineage>
</organism>
<dbReference type="SMART" id="SM00345">
    <property type="entry name" value="HTH_GNTR"/>
    <property type="match status" value="1"/>
</dbReference>
<proteinExistence type="predicted"/>
<keyword evidence="6" id="KW-1185">Reference proteome</keyword>
<keyword evidence="1" id="KW-0805">Transcription regulation</keyword>
<evidence type="ECO:0000313" key="5">
    <source>
        <dbReference type="EMBL" id="MBU5335932.1"/>
    </source>
</evidence>
<keyword evidence="3" id="KW-0804">Transcription</keyword>
<comment type="caution">
    <text evidence="5">The sequence shown here is derived from an EMBL/GenBank/DDBJ whole genome shotgun (WGS) entry which is preliminary data.</text>
</comment>
<dbReference type="PANTHER" id="PTHR43537:SF5">
    <property type="entry name" value="UXU OPERON TRANSCRIPTIONAL REGULATOR"/>
    <property type="match status" value="1"/>
</dbReference>
<gene>
    <name evidence="5" type="ORF">KQI20_05720</name>
</gene>
<evidence type="ECO:0000313" key="6">
    <source>
        <dbReference type="Proteomes" id="UP001196301"/>
    </source>
</evidence>
<keyword evidence="2" id="KW-0238">DNA-binding</keyword>
<dbReference type="EMBL" id="JAHLOQ010000011">
    <property type="protein sequence ID" value="MBU5335932.1"/>
    <property type="molecule type" value="Genomic_DNA"/>
</dbReference>
<dbReference type="InterPro" id="IPR000524">
    <property type="entry name" value="Tscrpt_reg_HTH_GntR"/>
</dbReference>
<dbReference type="Proteomes" id="UP001196301">
    <property type="component" value="Unassembled WGS sequence"/>
</dbReference>
<dbReference type="PROSITE" id="PS50949">
    <property type="entry name" value="HTH_GNTR"/>
    <property type="match status" value="1"/>
</dbReference>
<evidence type="ECO:0000256" key="2">
    <source>
        <dbReference type="ARBA" id="ARBA00023125"/>
    </source>
</evidence>
<dbReference type="Pfam" id="PF00392">
    <property type="entry name" value="GntR"/>
    <property type="match status" value="1"/>
</dbReference>
<protein>
    <submittedName>
        <fullName evidence="5">GntR family transcriptional regulator</fullName>
    </submittedName>
</protein>
<feature type="domain" description="HTH gntR-type" evidence="4">
    <location>
        <begin position="7"/>
        <end position="74"/>
    </location>
</feature>
<dbReference type="SMART" id="SM00895">
    <property type="entry name" value="FCD"/>
    <property type="match status" value="1"/>
</dbReference>
<reference evidence="5 6" key="1">
    <citation type="submission" date="2021-06" db="EMBL/GenBank/DDBJ databases">
        <authorList>
            <person name="Sun Q."/>
            <person name="Li D."/>
        </authorList>
    </citation>
    <scope>NUCLEOTIDE SEQUENCE [LARGE SCALE GENOMIC DNA]</scope>
    <source>
        <strain evidence="5 6">N19</strain>
    </source>
</reference>
<dbReference type="CDD" id="cd07377">
    <property type="entry name" value="WHTH_GntR"/>
    <property type="match status" value="1"/>
</dbReference>
<dbReference type="Pfam" id="PF07729">
    <property type="entry name" value="FCD"/>
    <property type="match status" value="1"/>
</dbReference>